<reference evidence="2" key="1">
    <citation type="journal article" date="2019" name="Int. J. Syst. Evol. Microbiol.">
        <title>The Global Catalogue of Microorganisms (GCM) 10K type strain sequencing project: providing services to taxonomists for standard genome sequencing and annotation.</title>
        <authorList>
            <consortium name="The Broad Institute Genomics Platform"/>
            <consortium name="The Broad Institute Genome Sequencing Center for Infectious Disease"/>
            <person name="Wu L."/>
            <person name="Ma J."/>
        </authorList>
    </citation>
    <scope>NUCLEOTIDE SEQUENCE [LARGE SCALE GENOMIC DNA]</scope>
    <source>
        <strain evidence="2">JCM 18531</strain>
    </source>
</reference>
<comment type="caution">
    <text evidence="1">The sequence shown here is derived from an EMBL/GenBank/DDBJ whole genome shotgun (WGS) entry which is preliminary data.</text>
</comment>
<dbReference type="SUPFAM" id="SSF51735">
    <property type="entry name" value="NAD(P)-binding Rossmann-fold domains"/>
    <property type="match status" value="1"/>
</dbReference>
<dbReference type="Gene3D" id="3.40.50.720">
    <property type="entry name" value="NAD(P)-binding Rossmann-like Domain"/>
    <property type="match status" value="1"/>
</dbReference>
<dbReference type="RefSeq" id="WP_345521882.1">
    <property type="nucleotide sequence ID" value="NZ_BAABKM010000002.1"/>
</dbReference>
<proteinExistence type="predicted"/>
<evidence type="ECO:0000313" key="1">
    <source>
        <dbReference type="EMBL" id="GAA4707421.1"/>
    </source>
</evidence>
<protein>
    <submittedName>
        <fullName evidence="1">NAD(P)H-binding protein</fullName>
    </submittedName>
</protein>
<evidence type="ECO:0000313" key="2">
    <source>
        <dbReference type="Proteomes" id="UP001499974"/>
    </source>
</evidence>
<dbReference type="InterPro" id="IPR036291">
    <property type="entry name" value="NAD(P)-bd_dom_sf"/>
</dbReference>
<dbReference type="Proteomes" id="UP001499974">
    <property type="component" value="Unassembled WGS sequence"/>
</dbReference>
<organism evidence="1 2">
    <name type="scientific">Nocardioides conyzicola</name>
    <dbReference type="NCBI Taxonomy" id="1651781"/>
    <lineage>
        <taxon>Bacteria</taxon>
        <taxon>Bacillati</taxon>
        <taxon>Actinomycetota</taxon>
        <taxon>Actinomycetes</taxon>
        <taxon>Propionibacteriales</taxon>
        <taxon>Nocardioidaceae</taxon>
        <taxon>Nocardioides</taxon>
    </lineage>
</organism>
<name>A0ABP8XI97_9ACTN</name>
<dbReference type="EMBL" id="BAABKM010000002">
    <property type="protein sequence ID" value="GAA4707421.1"/>
    <property type="molecule type" value="Genomic_DNA"/>
</dbReference>
<gene>
    <name evidence="1" type="ORF">GCM10023349_27390</name>
</gene>
<sequence length="241" mass="25489">MKIAIAGATGRIGSQLTALARKEGHEVVEIARETGFDLLAPGPELEAALAGVDTVVDVTACPLDQAATFFPTVARTIGTAATAAGVRRTVVLSIVGVDRSPDYDYYVAKLDQEQTYRATAPGVVVLRATQFLDFASQMLQWNTQDGVASIIDVPTQPVATGEIVQMLLDVATGVIEGDVELAGPHQENLVDQVRRLVERSGEDVRVEAVPAPESLAKGAMLPGPDALLRGPSFETWLAEQA</sequence>
<keyword evidence="2" id="KW-1185">Reference proteome</keyword>
<accession>A0ABP8XI97</accession>